<name>A0A089WQD8_9PSED</name>
<proteinExistence type="predicted"/>
<dbReference type="InterPro" id="IPR047801">
    <property type="entry name" value="Peptidase_C45"/>
</dbReference>
<dbReference type="Pfam" id="PF03417">
    <property type="entry name" value="AAT"/>
    <property type="match status" value="1"/>
</dbReference>
<dbReference type="PANTHER" id="PTHR34180:SF1">
    <property type="entry name" value="BETA-ALANYL-DOPAMINE_CARCININE HYDROLASE"/>
    <property type="match status" value="1"/>
</dbReference>
<organism evidence="2 3">
    <name type="scientific">Pseudomonas cremoricolorata</name>
    <dbReference type="NCBI Taxonomy" id="157783"/>
    <lineage>
        <taxon>Bacteria</taxon>
        <taxon>Pseudomonadati</taxon>
        <taxon>Pseudomonadota</taxon>
        <taxon>Gammaproteobacteria</taxon>
        <taxon>Pseudomonadales</taxon>
        <taxon>Pseudomonadaceae</taxon>
        <taxon>Pseudomonas</taxon>
    </lineage>
</organism>
<dbReference type="EMBL" id="CP009455">
    <property type="protein sequence ID" value="AIR91520.1"/>
    <property type="molecule type" value="Genomic_DNA"/>
</dbReference>
<dbReference type="OrthoDB" id="6793339at2"/>
<dbReference type="RefSeq" id="WP_038414320.1">
    <property type="nucleotide sequence ID" value="NZ_CP009455.1"/>
</dbReference>
<gene>
    <name evidence="2" type="ORF">LK03_20605</name>
</gene>
<dbReference type="PANTHER" id="PTHR34180">
    <property type="entry name" value="PEPTIDASE C45"/>
    <property type="match status" value="1"/>
</dbReference>
<dbReference type="Gene3D" id="3.60.60.10">
    <property type="entry name" value="Penicillin V Acylase, Chain A"/>
    <property type="match status" value="1"/>
</dbReference>
<evidence type="ECO:0000313" key="3">
    <source>
        <dbReference type="Proteomes" id="UP000029493"/>
    </source>
</evidence>
<keyword evidence="3" id="KW-1185">Reference proteome</keyword>
<dbReference type="STRING" id="157783.LK03_20605"/>
<evidence type="ECO:0000259" key="1">
    <source>
        <dbReference type="Pfam" id="PF03417"/>
    </source>
</evidence>
<reference evidence="2 3" key="1">
    <citation type="submission" date="2014-09" db="EMBL/GenBank/DDBJ databases">
        <authorList>
            <person name="Chan K.-G."/>
        </authorList>
    </citation>
    <scope>NUCLEOTIDE SEQUENCE [LARGE SCALE GENOMIC DNA]</scope>
    <source>
        <strain evidence="2 3">ND07</strain>
    </source>
</reference>
<protein>
    <submittedName>
        <fullName evidence="2">Acyl-CoA:6-aminopenicillanic acid acyl-transferase</fullName>
    </submittedName>
</protein>
<accession>A0A089WQD8</accession>
<dbReference type="AlphaFoldDB" id="A0A089WQD8"/>
<feature type="domain" description="Peptidase C45 hydrolase" evidence="1">
    <location>
        <begin position="106"/>
        <end position="325"/>
    </location>
</feature>
<dbReference type="NCBIfam" id="NF040521">
    <property type="entry name" value="C45_proenzyme"/>
    <property type="match status" value="1"/>
</dbReference>
<dbReference type="KEGG" id="psw:LK03_20605"/>
<dbReference type="InterPro" id="IPR047794">
    <property type="entry name" value="C45_proenzyme-like"/>
</dbReference>
<dbReference type="Proteomes" id="UP000029493">
    <property type="component" value="Chromosome"/>
</dbReference>
<dbReference type="eggNOG" id="ENOG502Z98E">
    <property type="taxonomic scope" value="Bacteria"/>
</dbReference>
<evidence type="ECO:0000313" key="2">
    <source>
        <dbReference type="EMBL" id="AIR91520.1"/>
    </source>
</evidence>
<keyword evidence="2" id="KW-0808">Transferase</keyword>
<dbReference type="GO" id="GO:0016740">
    <property type="term" value="F:transferase activity"/>
    <property type="evidence" value="ECO:0007669"/>
    <property type="project" value="UniProtKB-KW"/>
</dbReference>
<dbReference type="InterPro" id="IPR005079">
    <property type="entry name" value="Peptidase_C45_hydrolase"/>
</dbReference>
<dbReference type="Gene3D" id="1.10.10.2120">
    <property type="match status" value="1"/>
</dbReference>
<sequence>MLAQLHIAGSAFEIGQRLGEFGHAAVHDKLRPLALWQHLAGLADSDKAQQMQALVRSRYPRYWQELEGLAAGLELPLAEVFMWNCRGDYPGLPSVDGCTTVYGQTADGALIAHNEDGLPQLRGDCAIVQVTPDEGVAFTSFAYPGSIPGHTFAVNACGVVATVNNLRPSEIPIGLPRMILGRASLDARSVEEAIAAVSCTPRAGAFHHAFGQAGSARLVSVEATSAGIAVVDVGQRQGHANHIVHAQLTALAQRITGSSYARQQRLQALLGSRSGELDGAQALAMLRDELAEPLPIYRCAADDPDDENTLATALFQLKAGAVEWAVYTQRETHHADLEGVISVDR</sequence>